<proteinExistence type="predicted"/>
<feature type="transmembrane region" description="Helical" evidence="1">
    <location>
        <begin position="125"/>
        <end position="143"/>
    </location>
</feature>
<feature type="transmembrane region" description="Helical" evidence="1">
    <location>
        <begin position="163"/>
        <end position="180"/>
    </location>
</feature>
<dbReference type="InParanoid" id="C4K095"/>
<dbReference type="EMBL" id="CH476620">
    <property type="protein sequence ID" value="EEP83044.1"/>
    <property type="molecule type" value="Genomic_DNA"/>
</dbReference>
<dbReference type="eggNOG" id="ENOG502T5CN">
    <property type="taxonomic scope" value="Eukaryota"/>
</dbReference>
<keyword evidence="1" id="KW-0472">Membrane</keyword>
<dbReference type="HOGENOM" id="CLU_1066308_0_0_1"/>
<name>C4K095_UNCRE</name>
<feature type="transmembrane region" description="Helical" evidence="1">
    <location>
        <begin position="6"/>
        <end position="25"/>
    </location>
</feature>
<feature type="transmembrane region" description="Helical" evidence="1">
    <location>
        <begin position="32"/>
        <end position="53"/>
    </location>
</feature>
<gene>
    <name evidence="2" type="ORF">UREG_07909</name>
</gene>
<reference evidence="3" key="1">
    <citation type="journal article" date="2009" name="Genome Res.">
        <title>Comparative genomic analyses of the human fungal pathogens Coccidioides and their relatives.</title>
        <authorList>
            <person name="Sharpton T.J."/>
            <person name="Stajich J.E."/>
            <person name="Rounsley S.D."/>
            <person name="Gardner M.J."/>
            <person name="Wortman J.R."/>
            <person name="Jordar V.S."/>
            <person name="Maiti R."/>
            <person name="Kodira C.D."/>
            <person name="Neafsey D.E."/>
            <person name="Zeng Q."/>
            <person name="Hung C.-Y."/>
            <person name="McMahan C."/>
            <person name="Muszewska A."/>
            <person name="Grynberg M."/>
            <person name="Mandel M.A."/>
            <person name="Kellner E.M."/>
            <person name="Barker B.M."/>
            <person name="Galgiani J.N."/>
            <person name="Orbach M.J."/>
            <person name="Kirkland T.N."/>
            <person name="Cole G.T."/>
            <person name="Henn M.R."/>
            <person name="Birren B.W."/>
            <person name="Taylor J.W."/>
        </authorList>
    </citation>
    <scope>NUCLEOTIDE SEQUENCE [LARGE SCALE GENOMIC DNA]</scope>
    <source>
        <strain evidence="3">UAMH 1704</strain>
    </source>
</reference>
<keyword evidence="1" id="KW-0812">Transmembrane</keyword>
<dbReference type="RefSeq" id="XP_002582222.1">
    <property type="nucleotide sequence ID" value="XM_002582176.1"/>
</dbReference>
<dbReference type="KEGG" id="ure:UREG_07909"/>
<dbReference type="VEuPathDB" id="FungiDB:UREG_07909"/>
<sequence length="261" mass="29384">MLANFPAEVLCHIPFAVLIAVSLWREGCNRKFNLILVVAATLHILNLAAYIALRVLDDDDSPTRLLLLGLSTVFVSQYELHRYWHFTDDLRRTRLYAGVKYGIWAATFLKTCAAPGAFYQPKVMVSTALLQVWDAAVFLVLVVHLMRQSCAIPVNILRMNRHLYMIAVCVGILFAVLQFVTGQERFVGFVSFLQAFSASLHAMMPPAEQRKDQELHSVRSRDGILGATDNDVLQSGWYDGPSATHNKLAKSIHCFFSRLSR</sequence>
<dbReference type="GeneID" id="8442267"/>
<evidence type="ECO:0000313" key="2">
    <source>
        <dbReference type="EMBL" id="EEP83044.1"/>
    </source>
</evidence>
<evidence type="ECO:0000313" key="3">
    <source>
        <dbReference type="Proteomes" id="UP000002058"/>
    </source>
</evidence>
<feature type="transmembrane region" description="Helical" evidence="1">
    <location>
        <begin position="65"/>
        <end position="80"/>
    </location>
</feature>
<keyword evidence="1" id="KW-1133">Transmembrane helix</keyword>
<feature type="transmembrane region" description="Helical" evidence="1">
    <location>
        <begin position="101"/>
        <end position="119"/>
    </location>
</feature>
<dbReference type="AlphaFoldDB" id="C4K095"/>
<keyword evidence="3" id="KW-1185">Reference proteome</keyword>
<protein>
    <submittedName>
        <fullName evidence="2">Uncharacterized protein</fullName>
    </submittedName>
</protein>
<evidence type="ECO:0000256" key="1">
    <source>
        <dbReference type="SAM" id="Phobius"/>
    </source>
</evidence>
<organism evidence="2 3">
    <name type="scientific">Uncinocarpus reesii (strain UAMH 1704)</name>
    <dbReference type="NCBI Taxonomy" id="336963"/>
    <lineage>
        <taxon>Eukaryota</taxon>
        <taxon>Fungi</taxon>
        <taxon>Dikarya</taxon>
        <taxon>Ascomycota</taxon>
        <taxon>Pezizomycotina</taxon>
        <taxon>Eurotiomycetes</taxon>
        <taxon>Eurotiomycetidae</taxon>
        <taxon>Onygenales</taxon>
        <taxon>Onygenaceae</taxon>
        <taxon>Uncinocarpus</taxon>
    </lineage>
</organism>
<accession>C4K095</accession>
<dbReference type="Proteomes" id="UP000002058">
    <property type="component" value="Unassembled WGS sequence"/>
</dbReference>